<comment type="subcellular location">
    <subcellularLocation>
        <location evidence="1">Membrane</location>
        <topology evidence="1">Multi-pass membrane protein</topology>
    </subcellularLocation>
</comment>
<reference evidence="8" key="2">
    <citation type="submission" date="2016-01" db="EMBL/GenBank/DDBJ databases">
        <title>Draft Genome Sequence of Paenibacillus amylolyticus Heshi-A3 that Was Isolated from Fermented Rice Bran with Aging Salted Mackerel, Which Was Named Heshiko as Traditional Fermented Seafood in Japan.</title>
        <authorList>
            <person name="Akuzawa S."/>
            <person name="Nakagawa J."/>
            <person name="Kanekatsu T."/>
            <person name="Kubota E."/>
            <person name="Ohtake R."/>
            <person name="Suzuki T."/>
            <person name="Kanesaki Y."/>
        </authorList>
    </citation>
    <scope>NUCLEOTIDE SEQUENCE [LARGE SCALE GENOMIC DNA]</scope>
    <source>
        <strain evidence="8">Heshi-A3</strain>
    </source>
</reference>
<feature type="transmembrane region" description="Helical" evidence="5">
    <location>
        <begin position="54"/>
        <end position="76"/>
    </location>
</feature>
<proteinExistence type="predicted"/>
<evidence type="ECO:0000256" key="1">
    <source>
        <dbReference type="ARBA" id="ARBA00004141"/>
    </source>
</evidence>
<dbReference type="EMBL" id="BCNV01000001">
    <property type="protein sequence ID" value="GAS80097.1"/>
    <property type="molecule type" value="Genomic_DNA"/>
</dbReference>
<dbReference type="GO" id="GO:0016020">
    <property type="term" value="C:membrane"/>
    <property type="evidence" value="ECO:0007669"/>
    <property type="project" value="UniProtKB-SubCell"/>
</dbReference>
<dbReference type="Proteomes" id="UP000069697">
    <property type="component" value="Unassembled WGS sequence"/>
</dbReference>
<protein>
    <recommendedName>
        <fullName evidence="6">O-antigen ligase-related domain-containing protein</fullName>
    </recommendedName>
</protein>
<sequence>MQKTGILAALNMKSFNIILFSLVVIFAAIYLPLISVVALISVILLGVYIKQPSWIFMILIVSFSLSIDKIFSIHLAGLDSLSFYKLAILGFVVSLFLRFGIRKEMIYPALAIGFLFVESYFLSDLPSKVSPIDPFKAFLGVIVPFLLLMPHFSREISQRIIRVLAWLPLFSLAGGYILQLAGILSITNLEMSGVTRLQGANIAAHLAMLCFISICVCLIQIKQGHQVVLYYMLTLTHLVILVQTGTRGPLIALIPIILVYLFDQLKAFIKGRVSAIIPLILFVVAVAYMVIAQWDNYEMRSESKGLSGRDVAWNYFIGKANEYPIFGRGLGSTLVANDGSIFSGFVVPHNEYIRFYYDGGLVGAILLFLSLLLVFRAVYLRLGGMIRLYFAGMIIGFLTYSFFDNTLSTVHLIAPFCIFLNALYATGNGVLTKSGIEAKVDVQVQRAKDVSFSKEIRT</sequence>
<dbReference type="PANTHER" id="PTHR37422:SF13">
    <property type="entry name" value="LIPOPOLYSACCHARIDE BIOSYNTHESIS PROTEIN PA4999-RELATED"/>
    <property type="match status" value="1"/>
</dbReference>
<dbReference type="Pfam" id="PF04932">
    <property type="entry name" value="Wzy_C"/>
    <property type="match status" value="1"/>
</dbReference>
<dbReference type="InterPro" id="IPR051533">
    <property type="entry name" value="WaaL-like"/>
</dbReference>
<feature type="transmembrane region" description="Helical" evidence="5">
    <location>
        <begin position="409"/>
        <end position="431"/>
    </location>
</feature>
<keyword evidence="2 5" id="KW-0812">Transmembrane</keyword>
<gene>
    <name evidence="7" type="ORF">PAHA3_0161</name>
</gene>
<organism evidence="7 8">
    <name type="scientific">Paenibacillus amylolyticus</name>
    <dbReference type="NCBI Taxonomy" id="1451"/>
    <lineage>
        <taxon>Bacteria</taxon>
        <taxon>Bacillati</taxon>
        <taxon>Bacillota</taxon>
        <taxon>Bacilli</taxon>
        <taxon>Bacillales</taxon>
        <taxon>Paenibacillaceae</taxon>
        <taxon>Paenibacillus</taxon>
    </lineage>
</organism>
<feature type="transmembrane region" description="Helical" evidence="5">
    <location>
        <begin position="106"/>
        <end position="123"/>
    </location>
</feature>
<evidence type="ECO:0000256" key="4">
    <source>
        <dbReference type="ARBA" id="ARBA00023136"/>
    </source>
</evidence>
<feature type="transmembrane region" description="Helical" evidence="5">
    <location>
        <begin position="135"/>
        <end position="152"/>
    </location>
</feature>
<feature type="transmembrane region" description="Helical" evidence="5">
    <location>
        <begin position="164"/>
        <end position="187"/>
    </location>
</feature>
<dbReference type="InterPro" id="IPR007016">
    <property type="entry name" value="O-antigen_ligase-rel_domated"/>
</dbReference>
<dbReference type="RefSeq" id="WP_062833040.1">
    <property type="nucleotide sequence ID" value="NZ_BCNV01000001.1"/>
</dbReference>
<feature type="transmembrane region" description="Helical" evidence="5">
    <location>
        <begin position="276"/>
        <end position="294"/>
    </location>
</feature>
<evidence type="ECO:0000259" key="6">
    <source>
        <dbReference type="Pfam" id="PF04932"/>
    </source>
</evidence>
<feature type="domain" description="O-antigen ligase-related" evidence="6">
    <location>
        <begin position="235"/>
        <end position="368"/>
    </location>
</feature>
<evidence type="ECO:0000256" key="2">
    <source>
        <dbReference type="ARBA" id="ARBA00022692"/>
    </source>
</evidence>
<dbReference type="PANTHER" id="PTHR37422">
    <property type="entry name" value="TEICHURONIC ACID BIOSYNTHESIS PROTEIN TUAE"/>
    <property type="match status" value="1"/>
</dbReference>
<evidence type="ECO:0000313" key="7">
    <source>
        <dbReference type="EMBL" id="GAS80097.1"/>
    </source>
</evidence>
<feature type="transmembrane region" description="Helical" evidence="5">
    <location>
        <begin position="386"/>
        <end position="403"/>
    </location>
</feature>
<evidence type="ECO:0000256" key="5">
    <source>
        <dbReference type="SAM" id="Phobius"/>
    </source>
</evidence>
<feature type="transmembrane region" description="Helical" evidence="5">
    <location>
        <begin position="250"/>
        <end position="269"/>
    </location>
</feature>
<feature type="transmembrane region" description="Helical" evidence="5">
    <location>
        <begin position="82"/>
        <end position="99"/>
    </location>
</feature>
<dbReference type="AlphaFoldDB" id="A0A100VHV6"/>
<comment type="caution">
    <text evidence="7">The sequence shown here is derived from an EMBL/GenBank/DDBJ whole genome shotgun (WGS) entry which is preliminary data.</text>
</comment>
<accession>A0A100VHV6</accession>
<feature type="transmembrane region" description="Helical" evidence="5">
    <location>
        <begin position="202"/>
        <end position="221"/>
    </location>
</feature>
<feature type="transmembrane region" description="Helical" evidence="5">
    <location>
        <begin position="17"/>
        <end position="47"/>
    </location>
</feature>
<keyword evidence="4 5" id="KW-0472">Membrane</keyword>
<evidence type="ECO:0000256" key="3">
    <source>
        <dbReference type="ARBA" id="ARBA00022989"/>
    </source>
</evidence>
<evidence type="ECO:0000313" key="8">
    <source>
        <dbReference type="Proteomes" id="UP000069697"/>
    </source>
</evidence>
<keyword evidence="3 5" id="KW-1133">Transmembrane helix</keyword>
<feature type="transmembrane region" description="Helical" evidence="5">
    <location>
        <begin position="355"/>
        <end position="379"/>
    </location>
</feature>
<reference evidence="7 8" key="1">
    <citation type="journal article" date="2016" name="Genome Announc.">
        <title>Draft Genome Sequence of Paenibacillus amylolyticus Heshi-A3, Isolated from Fermented Rice Bran in a Japanese Fermented Seafood Dish.</title>
        <authorList>
            <person name="Akuzawa S."/>
            <person name="Nagaoka J."/>
            <person name="Kanekatsu M."/>
            <person name="Kubota E."/>
            <person name="Ohtake R."/>
            <person name="Suzuki T."/>
            <person name="Kanesaki Y."/>
        </authorList>
    </citation>
    <scope>NUCLEOTIDE SEQUENCE [LARGE SCALE GENOMIC DNA]</scope>
    <source>
        <strain evidence="7 8">Heshi-A3</strain>
    </source>
</reference>
<name>A0A100VHV6_PAEAM</name>